<dbReference type="Proteomes" id="UP000177418">
    <property type="component" value="Unassembled WGS sequence"/>
</dbReference>
<dbReference type="EMBL" id="MGAV01000014">
    <property type="protein sequence ID" value="OGK54588.1"/>
    <property type="molecule type" value="Genomic_DNA"/>
</dbReference>
<dbReference type="Pfam" id="PF01098">
    <property type="entry name" value="FTSW_RODA_SPOVE"/>
    <property type="match status" value="1"/>
</dbReference>
<accession>A0A1F7JG38</accession>
<sequence>MKRSFDIWMFISTVGLAIFSLFTILGTKKDLFGNQLIFFFFGYGLLFVFYFLGLSFFRLNARAIYIISLFLLILTFIFGSLVRGSRRWIDLYFFQFQPSEFFKVFFLIFICEVFSKKRPGSVHQWWKYFLLFLIPTLIIFKQPDLGNALIYTSAFFGLLYLAGFSIRNFLSISAISLICLPIFWHFLKDYQKNRIISFVNPEIDTQGIAYNLIQSVITVGSGGFMGRGLGLGTQARYLFLPEYHTDFAFASLTEQFGFIGGLTVIILYGLLIYRLVKKAEKRSDSRFTYMFLYGVVFMIFSSIVINIGMNLGMLPITGIALPLISYGGSSIVSTLIMLGLCLSL</sequence>
<feature type="transmembrane region" description="Helical" evidence="6">
    <location>
        <begin position="64"/>
        <end position="82"/>
    </location>
</feature>
<dbReference type="InterPro" id="IPR018365">
    <property type="entry name" value="Cell_cycle_FtsW-rel_CS"/>
</dbReference>
<feature type="transmembrane region" description="Helical" evidence="6">
    <location>
        <begin position="256"/>
        <end position="276"/>
    </location>
</feature>
<dbReference type="AlphaFoldDB" id="A0A1F7JG38"/>
<dbReference type="GO" id="GO:0051301">
    <property type="term" value="P:cell division"/>
    <property type="evidence" value="ECO:0007669"/>
    <property type="project" value="InterPro"/>
</dbReference>
<dbReference type="GO" id="GO:0005886">
    <property type="term" value="C:plasma membrane"/>
    <property type="evidence" value="ECO:0007669"/>
    <property type="project" value="TreeGrafter"/>
</dbReference>
<evidence type="ECO:0008006" key="9">
    <source>
        <dbReference type="Google" id="ProtNLM"/>
    </source>
</evidence>
<dbReference type="GO" id="GO:0032153">
    <property type="term" value="C:cell division site"/>
    <property type="evidence" value="ECO:0007669"/>
    <property type="project" value="TreeGrafter"/>
</dbReference>
<evidence type="ECO:0000313" key="7">
    <source>
        <dbReference type="EMBL" id="OGK54588.1"/>
    </source>
</evidence>
<dbReference type="PANTHER" id="PTHR30474">
    <property type="entry name" value="CELL CYCLE PROTEIN"/>
    <property type="match status" value="1"/>
</dbReference>
<feature type="transmembrane region" description="Helical" evidence="6">
    <location>
        <begin position="288"/>
        <end position="307"/>
    </location>
</feature>
<dbReference type="InterPro" id="IPR001182">
    <property type="entry name" value="FtsW/RodA"/>
</dbReference>
<feature type="transmembrane region" description="Helical" evidence="6">
    <location>
        <begin position="94"/>
        <end position="113"/>
    </location>
</feature>
<keyword evidence="2 6" id="KW-0812">Transmembrane</keyword>
<dbReference type="PANTHER" id="PTHR30474:SF1">
    <property type="entry name" value="PEPTIDOGLYCAN GLYCOSYLTRANSFERASE MRDB"/>
    <property type="match status" value="1"/>
</dbReference>
<keyword evidence="3" id="KW-0133">Cell shape</keyword>
<dbReference type="PROSITE" id="PS00428">
    <property type="entry name" value="FTSW_RODA_SPOVE"/>
    <property type="match status" value="1"/>
</dbReference>
<keyword evidence="4 6" id="KW-1133">Transmembrane helix</keyword>
<comment type="subcellular location">
    <subcellularLocation>
        <location evidence="1">Membrane</location>
        <topology evidence="1">Multi-pass membrane protein</topology>
    </subcellularLocation>
</comment>
<evidence type="ECO:0000256" key="1">
    <source>
        <dbReference type="ARBA" id="ARBA00004141"/>
    </source>
</evidence>
<evidence type="ECO:0000313" key="8">
    <source>
        <dbReference type="Proteomes" id="UP000177418"/>
    </source>
</evidence>
<proteinExistence type="predicted"/>
<feature type="transmembrane region" description="Helical" evidence="6">
    <location>
        <begin position="7"/>
        <end position="25"/>
    </location>
</feature>
<feature type="transmembrane region" description="Helical" evidence="6">
    <location>
        <begin position="319"/>
        <end position="342"/>
    </location>
</feature>
<dbReference type="GO" id="GO:0015648">
    <property type="term" value="F:lipid-linked peptidoglycan transporter activity"/>
    <property type="evidence" value="ECO:0007669"/>
    <property type="project" value="TreeGrafter"/>
</dbReference>
<evidence type="ECO:0000256" key="3">
    <source>
        <dbReference type="ARBA" id="ARBA00022960"/>
    </source>
</evidence>
<gene>
    <name evidence="7" type="ORF">A3H78_01745</name>
</gene>
<feature type="transmembrane region" description="Helical" evidence="6">
    <location>
        <begin position="125"/>
        <end position="142"/>
    </location>
</feature>
<name>A0A1F7JG38_9BACT</name>
<evidence type="ECO:0000256" key="2">
    <source>
        <dbReference type="ARBA" id="ARBA00022692"/>
    </source>
</evidence>
<comment type="caution">
    <text evidence="7">The sequence shown here is derived from an EMBL/GenBank/DDBJ whole genome shotgun (WGS) entry which is preliminary data.</text>
</comment>
<reference evidence="7 8" key="1">
    <citation type="journal article" date="2016" name="Nat. Commun.">
        <title>Thousands of microbial genomes shed light on interconnected biogeochemical processes in an aquifer system.</title>
        <authorList>
            <person name="Anantharaman K."/>
            <person name="Brown C.T."/>
            <person name="Hug L.A."/>
            <person name="Sharon I."/>
            <person name="Castelle C.J."/>
            <person name="Probst A.J."/>
            <person name="Thomas B.C."/>
            <person name="Singh A."/>
            <person name="Wilkins M.J."/>
            <person name="Karaoz U."/>
            <person name="Brodie E.L."/>
            <person name="Williams K.H."/>
            <person name="Hubbard S.S."/>
            <person name="Banfield J.F."/>
        </authorList>
    </citation>
    <scope>NUCLEOTIDE SEQUENCE [LARGE SCALE GENOMIC DNA]</scope>
</reference>
<keyword evidence="5 6" id="KW-0472">Membrane</keyword>
<dbReference type="GO" id="GO:0008360">
    <property type="term" value="P:regulation of cell shape"/>
    <property type="evidence" value="ECO:0007669"/>
    <property type="project" value="UniProtKB-KW"/>
</dbReference>
<protein>
    <recommendedName>
        <fullName evidence="9">Rod shape-determining protein RodA</fullName>
    </recommendedName>
</protein>
<evidence type="ECO:0000256" key="6">
    <source>
        <dbReference type="SAM" id="Phobius"/>
    </source>
</evidence>
<feature type="transmembrane region" description="Helical" evidence="6">
    <location>
        <begin position="169"/>
        <end position="187"/>
    </location>
</feature>
<organism evidence="7 8">
    <name type="scientific">Candidatus Roizmanbacteria bacterium RIFCSPLOWO2_02_FULL_36_11</name>
    <dbReference type="NCBI Taxonomy" id="1802071"/>
    <lineage>
        <taxon>Bacteria</taxon>
        <taxon>Candidatus Roizmaniibacteriota</taxon>
    </lineage>
</organism>
<evidence type="ECO:0000256" key="4">
    <source>
        <dbReference type="ARBA" id="ARBA00022989"/>
    </source>
</evidence>
<evidence type="ECO:0000256" key="5">
    <source>
        <dbReference type="ARBA" id="ARBA00023136"/>
    </source>
</evidence>
<feature type="transmembrane region" description="Helical" evidence="6">
    <location>
        <begin position="37"/>
        <end position="57"/>
    </location>
</feature>